<evidence type="ECO:0000256" key="4">
    <source>
        <dbReference type="ARBA" id="ARBA00022475"/>
    </source>
</evidence>
<reference evidence="9 10" key="1">
    <citation type="submission" date="2015-08" db="EMBL/GenBank/DDBJ databases">
        <title>Genome sequence of the pristinamycin over-producing bacterium Streptomyces pristinaespiralis HCCB10218.</title>
        <authorList>
            <person name="Tian J."/>
            <person name="Yang J."/>
            <person name="Li L."/>
            <person name="Ruan L."/>
            <person name="Wei W."/>
            <person name="Zheng G."/>
            <person name="Wei Z."/>
            <person name="Yang S."/>
            <person name="Ge M."/>
            <person name="Jiang W."/>
            <person name="Lu Y."/>
        </authorList>
    </citation>
    <scope>NUCLEOTIDE SEQUENCE [LARGE SCALE GENOMIC DNA]</scope>
    <source>
        <strain evidence="9 10">HCCB 10218</strain>
    </source>
</reference>
<feature type="transmembrane region" description="Helical" evidence="8">
    <location>
        <begin position="98"/>
        <end position="118"/>
    </location>
</feature>
<feature type="transmembrane region" description="Helical" evidence="8">
    <location>
        <begin position="198"/>
        <end position="215"/>
    </location>
</feature>
<feature type="transmembrane region" description="Helical" evidence="8">
    <location>
        <begin position="227"/>
        <end position="248"/>
    </location>
</feature>
<dbReference type="PANTHER" id="PTHR30269:SF38">
    <property type="entry name" value="SULFITE EXPORTER TAUE_SAFE"/>
    <property type="match status" value="1"/>
</dbReference>
<keyword evidence="3" id="KW-0813">Transport</keyword>
<sequence>MTLSVELLAIISVLSLLAYGLKGLTGFGPALLFVPVASVLFNQPLAVAASGVLDATSGAAMTVTDRQIRRGREGFLVGATMAVGTSAGVVALSYIPSIAAAVLLMVAVVIGLASVVIAQRRGPVEESQKIGSRGGAVVGLLAGFIGGITGINGPPLVIYLQRILTPHDLRIVVTRVLLVSAVVRVLTFLVVGDQIANAMLLALVCLPMQLVALLIGTKLSRITSPGMLTTINSTIVAFSVLLAAYNTLWGS</sequence>
<evidence type="ECO:0000313" key="10">
    <source>
        <dbReference type="Proteomes" id="UP000060513"/>
    </source>
</evidence>
<dbReference type="EMBL" id="CP011340">
    <property type="protein sequence ID" value="ALC19514.1"/>
    <property type="molecule type" value="Genomic_DNA"/>
</dbReference>
<dbReference type="RefSeq" id="WP_005309280.1">
    <property type="nucleotide sequence ID" value="NZ_CP011340.1"/>
</dbReference>
<keyword evidence="5 8" id="KW-0812">Transmembrane</keyword>
<feature type="transmembrane region" description="Helical" evidence="8">
    <location>
        <begin position="130"/>
        <end position="151"/>
    </location>
</feature>
<evidence type="ECO:0000256" key="1">
    <source>
        <dbReference type="ARBA" id="ARBA00004651"/>
    </source>
</evidence>
<protein>
    <recommendedName>
        <fullName evidence="8">Probable membrane transporter protein</fullName>
    </recommendedName>
</protein>
<evidence type="ECO:0000256" key="8">
    <source>
        <dbReference type="RuleBase" id="RU363041"/>
    </source>
</evidence>
<evidence type="ECO:0000256" key="7">
    <source>
        <dbReference type="ARBA" id="ARBA00023136"/>
    </source>
</evidence>
<evidence type="ECO:0000313" key="9">
    <source>
        <dbReference type="EMBL" id="ALC19514.1"/>
    </source>
</evidence>
<gene>
    <name evidence="9" type="ORF">SPRI_1208</name>
</gene>
<dbReference type="InterPro" id="IPR002781">
    <property type="entry name" value="TM_pro_TauE-like"/>
</dbReference>
<dbReference type="GO" id="GO:0005886">
    <property type="term" value="C:plasma membrane"/>
    <property type="evidence" value="ECO:0007669"/>
    <property type="project" value="UniProtKB-SubCell"/>
</dbReference>
<dbReference type="GeneID" id="97237720"/>
<organism evidence="9">
    <name type="scientific">Streptomyces pristinaespiralis</name>
    <dbReference type="NCBI Taxonomy" id="38300"/>
    <lineage>
        <taxon>Bacteria</taxon>
        <taxon>Bacillati</taxon>
        <taxon>Actinomycetota</taxon>
        <taxon>Actinomycetes</taxon>
        <taxon>Kitasatosporales</taxon>
        <taxon>Streptomycetaceae</taxon>
        <taxon>Streptomyces</taxon>
    </lineage>
</organism>
<feature type="transmembrane region" description="Helical" evidence="8">
    <location>
        <begin position="30"/>
        <end position="53"/>
    </location>
</feature>
<dbReference type="PANTHER" id="PTHR30269">
    <property type="entry name" value="TRANSMEMBRANE PROTEIN YFCA"/>
    <property type="match status" value="1"/>
</dbReference>
<evidence type="ECO:0000256" key="6">
    <source>
        <dbReference type="ARBA" id="ARBA00022989"/>
    </source>
</evidence>
<evidence type="ECO:0000256" key="5">
    <source>
        <dbReference type="ARBA" id="ARBA00022692"/>
    </source>
</evidence>
<name>A0A0M4D815_STRPR</name>
<keyword evidence="4 8" id="KW-1003">Cell membrane</keyword>
<dbReference type="KEGG" id="spri:SPRI_1208"/>
<dbReference type="OrthoDB" id="9800873at2"/>
<dbReference type="Proteomes" id="UP000060513">
    <property type="component" value="Chromosome"/>
</dbReference>
<dbReference type="Pfam" id="PF01925">
    <property type="entry name" value="TauE"/>
    <property type="match status" value="1"/>
</dbReference>
<keyword evidence="6 8" id="KW-1133">Transmembrane helix</keyword>
<dbReference type="AlphaFoldDB" id="A0A0M4D815"/>
<dbReference type="STRING" id="38300.SPRI_1208"/>
<feature type="transmembrane region" description="Helical" evidence="8">
    <location>
        <begin position="171"/>
        <end position="191"/>
    </location>
</feature>
<proteinExistence type="inferred from homology"/>
<evidence type="ECO:0000256" key="3">
    <source>
        <dbReference type="ARBA" id="ARBA00022448"/>
    </source>
</evidence>
<dbReference type="PATRIC" id="fig|38300.4.peg.1291"/>
<comment type="similarity">
    <text evidence="2 8">Belongs to the 4-toluene sulfonate uptake permease (TSUP) (TC 2.A.102) family.</text>
</comment>
<comment type="subcellular location">
    <subcellularLocation>
        <location evidence="1 8">Cell membrane</location>
        <topology evidence="1 8">Multi-pass membrane protein</topology>
    </subcellularLocation>
</comment>
<evidence type="ECO:0000256" key="2">
    <source>
        <dbReference type="ARBA" id="ARBA00009142"/>
    </source>
</evidence>
<accession>A0A0M4D815</accession>
<keyword evidence="7 8" id="KW-0472">Membrane</keyword>
<feature type="transmembrane region" description="Helical" evidence="8">
    <location>
        <begin position="74"/>
        <end position="92"/>
    </location>
</feature>
<dbReference type="InterPro" id="IPR052017">
    <property type="entry name" value="TSUP"/>
</dbReference>